<feature type="transmembrane region" description="Helical" evidence="1">
    <location>
        <begin position="106"/>
        <end position="124"/>
    </location>
</feature>
<name>A0A2X4UT33_9GAMM</name>
<feature type="transmembrane region" description="Helical" evidence="1">
    <location>
        <begin position="6"/>
        <end position="29"/>
    </location>
</feature>
<dbReference type="GO" id="GO:0009390">
    <property type="term" value="C:dimethyl sulfoxide reductase complex"/>
    <property type="evidence" value="ECO:0007669"/>
    <property type="project" value="TreeGrafter"/>
</dbReference>
<feature type="transmembrane region" description="Helical" evidence="1">
    <location>
        <begin position="144"/>
        <end position="161"/>
    </location>
</feature>
<evidence type="ECO:0000256" key="1">
    <source>
        <dbReference type="SAM" id="Phobius"/>
    </source>
</evidence>
<accession>A0A2X4UT33</accession>
<keyword evidence="3" id="KW-1185">Reference proteome</keyword>
<evidence type="ECO:0000313" key="2">
    <source>
        <dbReference type="EMBL" id="SQI43016.1"/>
    </source>
</evidence>
<dbReference type="Proteomes" id="UP000249005">
    <property type="component" value="Chromosome 1"/>
</dbReference>
<dbReference type="PANTHER" id="PTHR38095:SF3">
    <property type="entry name" value="ANAEROBIC DIMETHYL SULFOXIDE REDUCTASE, SUBUNIT C"/>
    <property type="match status" value="1"/>
</dbReference>
<dbReference type="PANTHER" id="PTHR38095">
    <property type="entry name" value="ANAEROBIC DIMETHYL SULFOXIDE REDUCTASE CHAIN YNFH"/>
    <property type="match status" value="1"/>
</dbReference>
<organism evidence="2 3">
    <name type="scientific">Leminorella richardii</name>
    <dbReference type="NCBI Taxonomy" id="158841"/>
    <lineage>
        <taxon>Bacteria</taxon>
        <taxon>Pseudomonadati</taxon>
        <taxon>Pseudomonadota</taxon>
        <taxon>Gammaproteobacteria</taxon>
        <taxon>Enterobacterales</taxon>
        <taxon>Budviciaceae</taxon>
        <taxon>Leminorella</taxon>
    </lineage>
</organism>
<dbReference type="GO" id="GO:0009389">
    <property type="term" value="F:dimethyl sulfoxide reductase activity"/>
    <property type="evidence" value="ECO:0007669"/>
    <property type="project" value="TreeGrafter"/>
</dbReference>
<feature type="transmembrane region" description="Helical" evidence="1">
    <location>
        <begin position="41"/>
        <end position="61"/>
    </location>
</feature>
<dbReference type="RefSeq" id="WP_111741208.1">
    <property type="nucleotide sequence ID" value="NZ_LR698987.1"/>
</dbReference>
<feature type="transmembrane region" description="Helical" evidence="1">
    <location>
        <begin position="230"/>
        <end position="254"/>
    </location>
</feature>
<dbReference type="EMBL" id="LS483470">
    <property type="protein sequence ID" value="SQI43016.1"/>
    <property type="molecule type" value="Genomic_DNA"/>
</dbReference>
<keyword evidence="1" id="KW-0472">Membrane</keyword>
<dbReference type="GO" id="GO:0005886">
    <property type="term" value="C:plasma membrane"/>
    <property type="evidence" value="ECO:0007669"/>
    <property type="project" value="TreeGrafter"/>
</dbReference>
<dbReference type="KEGG" id="lri:NCTC12151_02827"/>
<gene>
    <name evidence="2" type="primary">dmsC_3</name>
    <name evidence="2" type="ORF">NCTC12151_02827</name>
</gene>
<keyword evidence="1" id="KW-1133">Transmembrane helix</keyword>
<proteinExistence type="predicted"/>
<dbReference type="OrthoDB" id="4394845at2"/>
<dbReference type="InterPro" id="IPR007059">
    <property type="entry name" value="DmsC"/>
</dbReference>
<dbReference type="AlphaFoldDB" id="A0A2X4UT33"/>
<feature type="transmembrane region" description="Helical" evidence="1">
    <location>
        <begin position="203"/>
        <end position="223"/>
    </location>
</feature>
<evidence type="ECO:0000313" key="3">
    <source>
        <dbReference type="Proteomes" id="UP000249005"/>
    </source>
</evidence>
<sequence>MHELPLVFFTVLGQSAVGLFLLAFISHRLKLSDWDQLKRANLLAFILMAIGLLCSMFHLGQLFRMFNMLEGVGRSPMSNEIVLGGAFIGLAFCTLFFFYVKKSAALATLFNVLTIAVGLVFVWAMTQVYQLATVASWNTSHTAWQMWATVLVGGGACALLAGVRKLGGIALLVGALLSLLVKPDYLRFVTETDPSLAGMQSTLWAVQALCLALGVAAAAVAIVKSESAKATLALCACGVIVGELLSRIAFYNLWAVAL</sequence>
<protein>
    <submittedName>
        <fullName evidence="2">DMSO reductase anchor subunit</fullName>
    </submittedName>
</protein>
<feature type="transmembrane region" description="Helical" evidence="1">
    <location>
        <begin position="166"/>
        <end position="183"/>
    </location>
</feature>
<dbReference type="GO" id="GO:0019645">
    <property type="term" value="P:anaerobic electron transport chain"/>
    <property type="evidence" value="ECO:0007669"/>
    <property type="project" value="InterPro"/>
</dbReference>
<feature type="transmembrane region" description="Helical" evidence="1">
    <location>
        <begin position="81"/>
        <end position="99"/>
    </location>
</feature>
<dbReference type="Pfam" id="PF04976">
    <property type="entry name" value="DmsC"/>
    <property type="match status" value="1"/>
</dbReference>
<dbReference type="Gene3D" id="1.20.1630.10">
    <property type="entry name" value="Formate dehydrogenase/DMSO reductase domain"/>
    <property type="match status" value="1"/>
</dbReference>
<keyword evidence="1" id="KW-0812">Transmembrane</keyword>
<reference evidence="2 3" key="1">
    <citation type="submission" date="2018-06" db="EMBL/GenBank/DDBJ databases">
        <authorList>
            <consortium name="Pathogen Informatics"/>
            <person name="Doyle S."/>
        </authorList>
    </citation>
    <scope>NUCLEOTIDE SEQUENCE [LARGE SCALE GENOMIC DNA]</scope>
    <source>
        <strain evidence="2 3">NCTC12151</strain>
    </source>
</reference>